<organism evidence="7 9">
    <name type="scientific">Bifidobacterium gallicum DSM 20093 = LMG 11596</name>
    <dbReference type="NCBI Taxonomy" id="561180"/>
    <lineage>
        <taxon>Bacteria</taxon>
        <taxon>Bacillati</taxon>
        <taxon>Actinomycetota</taxon>
        <taxon>Actinomycetes</taxon>
        <taxon>Bifidobacteriales</taxon>
        <taxon>Bifidobacteriaceae</taxon>
        <taxon>Bifidobacterium</taxon>
    </lineage>
</organism>
<dbReference type="EMBL" id="JGYW01000002">
    <property type="protein sequence ID" value="KFI59674.1"/>
    <property type="molecule type" value="Genomic_DNA"/>
</dbReference>
<feature type="transmembrane region" description="Helical" evidence="5">
    <location>
        <begin position="63"/>
        <end position="84"/>
    </location>
</feature>
<keyword evidence="3 5" id="KW-1133">Transmembrane helix</keyword>
<reference evidence="8 10" key="2">
    <citation type="submission" date="2014-03" db="EMBL/GenBank/DDBJ databases">
        <title>Genomics of Bifidobacteria.</title>
        <authorList>
            <person name="Ventura M."/>
            <person name="Milani C."/>
            <person name="Lugli G.A."/>
        </authorList>
    </citation>
    <scope>NUCLEOTIDE SEQUENCE [LARGE SCALE GENOMIC DNA]</scope>
    <source>
        <strain evidence="8 10">LMG 11596</strain>
    </source>
</reference>
<dbReference type="AlphaFoldDB" id="D1NV75"/>
<name>D1NV75_9BIFI</name>
<feature type="transmembrane region" description="Helical" evidence="5">
    <location>
        <begin position="182"/>
        <end position="204"/>
    </location>
</feature>
<comment type="subcellular location">
    <subcellularLocation>
        <location evidence="1">Membrane</location>
        <topology evidence="1">Multi-pass membrane protein</topology>
    </subcellularLocation>
</comment>
<dbReference type="EMBL" id="ABXB03000003">
    <property type="protein sequence ID" value="EFA22726.1"/>
    <property type="molecule type" value="Genomic_DNA"/>
</dbReference>
<dbReference type="GO" id="GO:0016020">
    <property type="term" value="C:membrane"/>
    <property type="evidence" value="ECO:0007669"/>
    <property type="project" value="UniProtKB-SubCell"/>
</dbReference>
<keyword evidence="2 5" id="KW-0812">Transmembrane</keyword>
<gene>
    <name evidence="8" type="ORF">BGLCM_0343</name>
    <name evidence="7" type="ORF">BIFGAL_03758</name>
</gene>
<dbReference type="Proteomes" id="UP000003656">
    <property type="component" value="Unassembled WGS sequence"/>
</dbReference>
<protein>
    <submittedName>
        <fullName evidence="8">Amino acid ABC transporter permease</fullName>
    </submittedName>
    <submittedName>
        <fullName evidence="7">Putative ethanolamine permease</fullName>
    </submittedName>
</protein>
<evidence type="ECO:0000313" key="9">
    <source>
        <dbReference type="Proteomes" id="UP000003656"/>
    </source>
</evidence>
<feature type="transmembrane region" description="Helical" evidence="5">
    <location>
        <begin position="224"/>
        <end position="246"/>
    </location>
</feature>
<keyword evidence="10" id="KW-1185">Reference proteome</keyword>
<dbReference type="PANTHER" id="PTHR42770">
    <property type="entry name" value="AMINO ACID TRANSPORTER-RELATED"/>
    <property type="match status" value="1"/>
</dbReference>
<dbReference type="OrthoDB" id="9762947at2"/>
<feature type="transmembrane region" description="Helical" evidence="5">
    <location>
        <begin position="363"/>
        <end position="384"/>
    </location>
</feature>
<keyword evidence="4 5" id="KW-0472">Membrane</keyword>
<feature type="transmembrane region" description="Helical" evidence="5">
    <location>
        <begin position="390"/>
        <end position="413"/>
    </location>
</feature>
<feature type="transmembrane region" description="Helical" evidence="5">
    <location>
        <begin position="158"/>
        <end position="175"/>
    </location>
</feature>
<reference evidence="7 9" key="1">
    <citation type="submission" date="2009-11" db="EMBL/GenBank/DDBJ databases">
        <authorList>
            <person name="Weinstock G."/>
            <person name="Sodergren E."/>
            <person name="Clifton S."/>
            <person name="Fulton L."/>
            <person name="Fulton B."/>
            <person name="Courtney L."/>
            <person name="Fronick C."/>
            <person name="Harrison M."/>
            <person name="Strong C."/>
            <person name="Farmer C."/>
            <person name="Delahaunty K."/>
            <person name="Markovic C."/>
            <person name="Hall O."/>
            <person name="Minx P."/>
            <person name="Tomlinson C."/>
            <person name="Mitreva M."/>
            <person name="Nelson J."/>
            <person name="Hou S."/>
            <person name="Wollam A."/>
            <person name="Pepin K.H."/>
            <person name="Johnson M."/>
            <person name="Bhonagiri V."/>
            <person name="Nash W.E."/>
            <person name="Warren W."/>
            <person name="Chinwalla A."/>
            <person name="Mardis E.R."/>
            <person name="Wilson R.K."/>
        </authorList>
    </citation>
    <scope>NUCLEOTIDE SEQUENCE [LARGE SCALE GENOMIC DNA]</scope>
    <source>
        <strain evidence="7 9">DSM 20093</strain>
    </source>
</reference>
<evidence type="ECO:0000256" key="5">
    <source>
        <dbReference type="SAM" id="Phobius"/>
    </source>
</evidence>
<dbReference type="InterPro" id="IPR004841">
    <property type="entry name" value="AA-permease/SLC12A_dom"/>
</dbReference>
<feature type="transmembrane region" description="Helical" evidence="5">
    <location>
        <begin position="266"/>
        <end position="293"/>
    </location>
</feature>
<dbReference type="PIRSF" id="PIRSF006060">
    <property type="entry name" value="AA_transporter"/>
    <property type="match status" value="1"/>
</dbReference>
<feature type="domain" description="Amino acid permease/ SLC12A" evidence="6">
    <location>
        <begin position="52"/>
        <end position="474"/>
    </location>
</feature>
<dbReference type="Gene3D" id="1.20.1740.10">
    <property type="entry name" value="Amino acid/polyamine transporter I"/>
    <property type="match status" value="1"/>
</dbReference>
<dbReference type="RefSeq" id="WP_006295215.1">
    <property type="nucleotide sequence ID" value="NZ_ABXB03000003.1"/>
</dbReference>
<dbReference type="STRING" id="561180.BIFGAL_03758"/>
<dbReference type="InterPro" id="IPR050367">
    <property type="entry name" value="APC_superfamily"/>
</dbReference>
<feature type="transmembrane region" description="Helical" evidence="5">
    <location>
        <begin position="455"/>
        <end position="474"/>
    </location>
</feature>
<evidence type="ECO:0000256" key="3">
    <source>
        <dbReference type="ARBA" id="ARBA00022989"/>
    </source>
</evidence>
<evidence type="ECO:0000313" key="8">
    <source>
        <dbReference type="EMBL" id="KFI59674.1"/>
    </source>
</evidence>
<evidence type="ECO:0000256" key="1">
    <source>
        <dbReference type="ARBA" id="ARBA00004141"/>
    </source>
</evidence>
<comment type="caution">
    <text evidence="7">The sequence shown here is derived from an EMBL/GenBank/DDBJ whole genome shotgun (WGS) entry which is preliminary data.</text>
</comment>
<evidence type="ECO:0000256" key="2">
    <source>
        <dbReference type="ARBA" id="ARBA00022692"/>
    </source>
</evidence>
<evidence type="ECO:0000313" key="10">
    <source>
        <dbReference type="Proteomes" id="UP000029074"/>
    </source>
</evidence>
<evidence type="ECO:0000313" key="7">
    <source>
        <dbReference type="EMBL" id="EFA22726.1"/>
    </source>
</evidence>
<feature type="transmembrane region" description="Helical" evidence="5">
    <location>
        <begin position="36"/>
        <end position="57"/>
    </location>
</feature>
<evidence type="ECO:0000259" key="6">
    <source>
        <dbReference type="Pfam" id="PF00324"/>
    </source>
</evidence>
<feature type="transmembrane region" description="Helical" evidence="5">
    <location>
        <begin position="425"/>
        <end position="449"/>
    </location>
</feature>
<proteinExistence type="predicted"/>
<dbReference type="eggNOG" id="COG0833">
    <property type="taxonomic scope" value="Bacteria"/>
</dbReference>
<sequence>MTSPEVTRVRGAGLGAVTYRQTGTDYFKKRQLKRTAGAFGLWAMGVSAVISGDFSGWNGGIAQAGWGGMIIAAAVVYTMYVLMLNSISEMASAMPHTGGAYSFARAAMGPWGGFFTGLAETVEYVMTAATIVYFSSAYADAILSDISGFSLNEAGYQWVWWLVIYVAFVTLNWVGAETSFRFAQVVSIAALAVLAFFVVSALFSGKIDLTSLFNITPTAGNSSFLPFGIGAIFFAMPFAMWLFLGIEQLPLAAEEVREPERNIPKASRLCIATLGITGVLVVLLNPSVMGAAALSGSDEPLLDGFRAVLPGNLAAVLSAFALIGLLASVQGITFAYGRNLYSLSRAGYYPAFLSLTGKKKTPYWGLIVGAVIGFAALFIIAYGGEGAGSVVLNIAVWGAVLAYLLQMVSYVLLRKRMPNIKRPFVSKFGIPGAVIAGLLSFAIFVAVLLNPDYRLAVYVMVGIYLAASVFFAVYGRKHLVLSPEEEFAASGGTVEYKTHE</sequence>
<dbReference type="Pfam" id="PF00324">
    <property type="entry name" value="AA_permease"/>
    <property type="match status" value="1"/>
</dbReference>
<feature type="transmembrane region" description="Helical" evidence="5">
    <location>
        <begin position="114"/>
        <end position="138"/>
    </location>
</feature>
<dbReference type="Proteomes" id="UP000029074">
    <property type="component" value="Unassembled WGS sequence"/>
</dbReference>
<dbReference type="GO" id="GO:0055085">
    <property type="term" value="P:transmembrane transport"/>
    <property type="evidence" value="ECO:0007669"/>
    <property type="project" value="InterPro"/>
</dbReference>
<evidence type="ECO:0000256" key="4">
    <source>
        <dbReference type="ARBA" id="ARBA00023136"/>
    </source>
</evidence>
<dbReference type="PANTHER" id="PTHR42770:SF7">
    <property type="entry name" value="MEMBRANE PROTEIN"/>
    <property type="match status" value="1"/>
</dbReference>
<feature type="transmembrane region" description="Helical" evidence="5">
    <location>
        <begin position="313"/>
        <end position="336"/>
    </location>
</feature>
<accession>D1NV75</accession>